<protein>
    <recommendedName>
        <fullName evidence="7">GDP-mannose transporter</fullName>
        <shortName evidence="7">GMT</shortName>
    </recommendedName>
</protein>
<evidence type="ECO:0000256" key="7">
    <source>
        <dbReference type="RuleBase" id="RU367097"/>
    </source>
</evidence>
<sequence>MPSSEYGRRERAASIGSSSTAAGTADEHEKLATSPGRDKSMELGDVEARNEREDAAFLSSHADEKPEPPKSGFTMALVWMVINTLATIGIVFTNKAIFSDPSLKLAQLTFAGFHFVVTWFTLFVLSLPRFAFFEPRRASFRDILPLAVAMALNVILPNLSLAFSSITFYQVARILLTPCVALMNYVLYRATLPRNAILMLIPACAGYHRKLQMSSMQLLYNQAPVSAFLLLYVIPFVDTFPKWTQVQLNRWVMILMSGMFASLINISQFFIIAQTGPVSSTVVGHVKTCTIVALGWITSGRAIGDKSVLGVFIAVGGIVGYSIVMLKHNEKKKAQAGRS</sequence>
<feature type="transmembrane region" description="Helical" evidence="7">
    <location>
        <begin position="73"/>
        <end position="92"/>
    </location>
</feature>
<keyword evidence="7" id="KW-0968">Cytoplasmic vesicle</keyword>
<feature type="transmembrane region" description="Helical" evidence="7">
    <location>
        <begin position="249"/>
        <end position="271"/>
    </location>
</feature>
<comment type="similarity">
    <text evidence="2 7">Belongs to the TPT transporter family. SLC35D subfamily.</text>
</comment>
<evidence type="ECO:0000256" key="4">
    <source>
        <dbReference type="ARBA" id="ARBA00022692"/>
    </source>
</evidence>
<feature type="transmembrane region" description="Helical" evidence="7">
    <location>
        <begin position="309"/>
        <end position="326"/>
    </location>
</feature>
<comment type="subcellular location">
    <subcellularLocation>
        <location evidence="7">Golgi apparatus membrane</location>
        <topology evidence="7">Multi-pass membrane protein</topology>
    </subcellularLocation>
    <subcellularLocation>
        <location evidence="7">Cytoplasmic vesicle membrane</location>
        <topology evidence="7">Multi-pass membrane protein</topology>
    </subcellularLocation>
    <subcellularLocation>
        <location evidence="7">Endoplasmic reticulum membrane</location>
        <topology evidence="7">Multi-pass membrane protein</topology>
    </subcellularLocation>
</comment>
<feature type="transmembrane region" description="Helical" evidence="7">
    <location>
        <begin position="278"/>
        <end position="297"/>
    </location>
</feature>
<organism evidence="9">
    <name type="scientific">Pyricularia oryzae (strain Y34)</name>
    <name type="common">Rice blast fungus</name>
    <name type="synonym">Magnaporthe oryzae</name>
    <dbReference type="NCBI Taxonomy" id="1143189"/>
    <lineage>
        <taxon>Eukaryota</taxon>
        <taxon>Fungi</taxon>
        <taxon>Dikarya</taxon>
        <taxon>Ascomycota</taxon>
        <taxon>Pezizomycotina</taxon>
        <taxon>Sordariomycetes</taxon>
        <taxon>Sordariomycetidae</taxon>
        <taxon>Magnaporthales</taxon>
        <taxon>Pyriculariaceae</taxon>
        <taxon>Pyricularia</taxon>
    </lineage>
</organism>
<keyword evidence="5 7" id="KW-1133">Transmembrane helix</keyword>
<feature type="transmembrane region" description="Helical" evidence="7">
    <location>
        <begin position="168"/>
        <end position="188"/>
    </location>
</feature>
<comment type="function">
    <text evidence="1 7">Involved in the import of GDP-mannose from the cytoplasm into the Golgi lumen.</text>
</comment>
<dbReference type="PANTHER" id="PTHR11132">
    <property type="entry name" value="SOLUTE CARRIER FAMILY 35"/>
    <property type="match status" value="1"/>
</dbReference>
<dbReference type="GO" id="GO:0005789">
    <property type="term" value="C:endoplasmic reticulum membrane"/>
    <property type="evidence" value="ECO:0007669"/>
    <property type="project" value="UniProtKB-SubCell"/>
</dbReference>
<feature type="transmembrane region" description="Helical" evidence="7">
    <location>
        <begin position="112"/>
        <end position="131"/>
    </location>
</feature>
<feature type="transmembrane region" description="Helical" evidence="7">
    <location>
        <begin position="143"/>
        <end position="162"/>
    </location>
</feature>
<feature type="compositionally biased region" description="Basic and acidic residues" evidence="8">
    <location>
        <begin position="1"/>
        <end position="12"/>
    </location>
</feature>
<keyword evidence="7" id="KW-0256">Endoplasmic reticulum</keyword>
<evidence type="ECO:0000256" key="1">
    <source>
        <dbReference type="ARBA" id="ARBA00003420"/>
    </source>
</evidence>
<keyword evidence="7" id="KW-0333">Golgi apparatus</keyword>
<comment type="subunit">
    <text evidence="3 7">Homooligomer.</text>
</comment>
<keyword evidence="6 7" id="KW-0472">Membrane</keyword>
<feature type="transmembrane region" description="Helical" evidence="7">
    <location>
        <begin position="218"/>
        <end position="237"/>
    </location>
</feature>
<keyword evidence="7" id="KW-0813">Transport</keyword>
<dbReference type="InterPro" id="IPR050186">
    <property type="entry name" value="TPT_transporter"/>
</dbReference>
<evidence type="ECO:0000256" key="3">
    <source>
        <dbReference type="ARBA" id="ARBA00011182"/>
    </source>
</evidence>
<dbReference type="EMBL" id="JH793018">
    <property type="protein sequence ID" value="ELQ37980.1"/>
    <property type="molecule type" value="Genomic_DNA"/>
</dbReference>
<feature type="compositionally biased region" description="Basic and acidic residues" evidence="8">
    <location>
        <begin position="25"/>
        <end position="46"/>
    </location>
</feature>
<proteinExistence type="inferred from homology"/>
<feature type="region of interest" description="Disordered" evidence="8">
    <location>
        <begin position="1"/>
        <end position="46"/>
    </location>
</feature>
<evidence type="ECO:0000313" key="9">
    <source>
        <dbReference type="EMBL" id="ELQ37980.1"/>
    </source>
</evidence>
<evidence type="ECO:0000256" key="6">
    <source>
        <dbReference type="ARBA" id="ARBA00023136"/>
    </source>
</evidence>
<dbReference type="GO" id="GO:0030659">
    <property type="term" value="C:cytoplasmic vesicle membrane"/>
    <property type="evidence" value="ECO:0007669"/>
    <property type="project" value="UniProtKB-SubCell"/>
</dbReference>
<gene>
    <name evidence="9" type="ORF">OOU_Y34scaffold00559g8</name>
</gene>
<evidence type="ECO:0000256" key="8">
    <source>
        <dbReference type="SAM" id="MobiDB-lite"/>
    </source>
</evidence>
<accession>A0AA97NX69</accession>
<name>A0AA97NX69_PYRO3</name>
<feature type="compositionally biased region" description="Low complexity" evidence="8">
    <location>
        <begin position="13"/>
        <end position="24"/>
    </location>
</feature>
<keyword evidence="7" id="KW-0762">Sugar transport</keyword>
<evidence type="ECO:0000256" key="2">
    <source>
        <dbReference type="ARBA" id="ARBA00010425"/>
    </source>
</evidence>
<evidence type="ECO:0000256" key="5">
    <source>
        <dbReference type="ARBA" id="ARBA00022989"/>
    </source>
</evidence>
<dbReference type="GO" id="GO:0000139">
    <property type="term" value="C:Golgi membrane"/>
    <property type="evidence" value="ECO:0007669"/>
    <property type="project" value="UniProtKB-SubCell"/>
</dbReference>
<dbReference type="Proteomes" id="UP000011086">
    <property type="component" value="Unassembled WGS sequence"/>
</dbReference>
<reference evidence="9" key="1">
    <citation type="journal article" date="2012" name="PLoS Genet.">
        <title>Comparative analysis of the genomes of two field isolates of the rice blast fungus Magnaporthe oryzae.</title>
        <authorList>
            <person name="Xue M."/>
            <person name="Yang J."/>
            <person name="Li Z."/>
            <person name="Hu S."/>
            <person name="Yao N."/>
            <person name="Dean R.A."/>
            <person name="Zhao W."/>
            <person name="Shen M."/>
            <person name="Zhang H."/>
            <person name="Li C."/>
            <person name="Liu L."/>
            <person name="Cao L."/>
            <person name="Xu X."/>
            <person name="Xing Y."/>
            <person name="Hsiang T."/>
            <person name="Zhang Z."/>
            <person name="Xu J.R."/>
            <person name="Peng Y.L."/>
        </authorList>
    </citation>
    <scope>NUCLEOTIDE SEQUENCE</scope>
    <source>
        <strain evidence="9">Y34</strain>
    </source>
</reference>
<dbReference type="AlphaFoldDB" id="A0AA97NX69"/>
<keyword evidence="4 7" id="KW-0812">Transmembrane</keyword>